<accession>A0A854QEQ4</accession>
<dbReference type="InterPro" id="IPR018996">
    <property type="entry name" value="Man1/Src1-like_C"/>
</dbReference>
<feature type="domain" description="Man1/Src1-like C-terminal" evidence="8">
    <location>
        <begin position="423"/>
        <end position="791"/>
    </location>
</feature>
<evidence type="ECO:0000259" key="9">
    <source>
        <dbReference type="Pfam" id="PF12949"/>
    </source>
</evidence>
<dbReference type="CDD" id="cd12935">
    <property type="entry name" value="LEM_like"/>
    <property type="match status" value="1"/>
</dbReference>
<keyword evidence="6" id="KW-0539">Nucleus</keyword>
<dbReference type="GO" id="GO:0034399">
    <property type="term" value="C:nuclear periphery"/>
    <property type="evidence" value="ECO:0007669"/>
    <property type="project" value="TreeGrafter"/>
</dbReference>
<comment type="caution">
    <text evidence="10">The sequence shown here is derived from an EMBL/GenBank/DDBJ whole genome shotgun (WGS) entry which is preliminary data.</text>
</comment>
<feature type="domain" description="HeH/LEM" evidence="9">
    <location>
        <begin position="16"/>
        <end position="46"/>
    </location>
</feature>
<dbReference type="GO" id="GO:0003682">
    <property type="term" value="F:chromatin binding"/>
    <property type="evidence" value="ECO:0007669"/>
    <property type="project" value="InterPro"/>
</dbReference>
<dbReference type="EMBL" id="AMKT01000040">
    <property type="protein sequence ID" value="OXG22421.1"/>
    <property type="molecule type" value="Genomic_DNA"/>
</dbReference>
<dbReference type="InterPro" id="IPR025856">
    <property type="entry name" value="HeH/LEM_domain"/>
</dbReference>
<dbReference type="AlphaFoldDB" id="A0A854QEQ4"/>
<dbReference type="PANTHER" id="PTHR47808">
    <property type="entry name" value="INNER NUCLEAR MEMBRANE PROTEIN HEH2-RELATED"/>
    <property type="match status" value="1"/>
</dbReference>
<keyword evidence="4" id="KW-1133">Transmembrane helix</keyword>
<evidence type="ECO:0000256" key="6">
    <source>
        <dbReference type="ARBA" id="ARBA00023242"/>
    </source>
</evidence>
<dbReference type="Pfam" id="PF12949">
    <property type="entry name" value="HeH"/>
    <property type="match status" value="1"/>
</dbReference>
<proteinExistence type="predicted"/>
<evidence type="ECO:0000256" key="2">
    <source>
        <dbReference type="ARBA" id="ARBA00022553"/>
    </source>
</evidence>
<reference evidence="10 11" key="1">
    <citation type="submission" date="2017-06" db="EMBL/GenBank/DDBJ databases">
        <title>Global population genomics of the pathogenic fungus Cryptococcus neoformans var. grubii.</title>
        <authorList>
            <person name="Cuomo C."/>
            <person name="Litvintseva A."/>
            <person name="Chen Y."/>
            <person name="Young S."/>
            <person name="Zeng Q."/>
            <person name="Chapman S."/>
            <person name="Gujja S."/>
            <person name="Saif S."/>
            <person name="Birren B."/>
        </authorList>
    </citation>
    <scope>NUCLEOTIDE SEQUENCE [LARGE SCALE GENOMIC DNA]</scope>
    <source>
        <strain evidence="10 11">Tu259-1</strain>
    </source>
</reference>
<dbReference type="Gene3D" id="1.10.10.1180">
    <property type="entry name" value="MAN1, winged-helix domain"/>
    <property type="match status" value="1"/>
</dbReference>
<dbReference type="GO" id="GO:0071763">
    <property type="term" value="P:nuclear membrane organization"/>
    <property type="evidence" value="ECO:0007669"/>
    <property type="project" value="TreeGrafter"/>
</dbReference>
<evidence type="ECO:0000256" key="4">
    <source>
        <dbReference type="ARBA" id="ARBA00022989"/>
    </source>
</evidence>
<gene>
    <name evidence="10" type="ORF">C361_03082</name>
</gene>
<keyword evidence="5" id="KW-0472">Membrane</keyword>
<name>A0A854QEQ4_CRYNE</name>
<keyword evidence="3" id="KW-0812">Transmembrane</keyword>
<evidence type="ECO:0000256" key="5">
    <source>
        <dbReference type="ARBA" id="ARBA00023136"/>
    </source>
</evidence>
<dbReference type="PANTHER" id="PTHR47808:SF2">
    <property type="entry name" value="LEM DOMAIN-CONTAINING PROTEIN 2"/>
    <property type="match status" value="1"/>
</dbReference>
<feature type="compositionally biased region" description="Basic and acidic residues" evidence="7">
    <location>
        <begin position="230"/>
        <end position="245"/>
    </location>
</feature>
<dbReference type="InterPro" id="IPR044780">
    <property type="entry name" value="Heh2/Src1"/>
</dbReference>
<sequence length="801" mass="89025">MAAPPPEVYLAEGFDPSTLRVPQLRSVLLAHGKGYPSRFTKAELVQEFITHITSQAPDLRSAAANVHPSNKGIISVSDNGDETPAIPIKRPRKSRRAAAELESAQAPESEPEMVIEVEPDHPEPPIKRMRPKAKNVVVELEQSPAKRKPRVGKQPIIQIENVDRETEAQTEVEPIIELPTPSRRTTRGRASVTPGPSAFATEAPSSFLGTEELRTPNAARTASRPHSTRKRESTTKSMDHIQKEGENEDEMPEQISKARASRRSDGEQPRFSDFNPFQSGSEEAAERERRRRKSSIGLGSSDKLKVTKPRSSEPVPAHVTTPPGILRRVGPSKDNIRTPLSDVKRAMQSGSDLDAAVAYNQEVQEKLNQISAGRTRDGRDETEVTIHSSISTFHHPKSLVKRVNDQISQTIPAPRATLPLSVLFLLLLTFISNFQKQSSSIGFCDTGLNTNEIALHRQTSRSEAEACLLDKAKLDMVDRDAATKIICDTTDLPLIPFLPVPTGCTACPAHAQCSQGEIVSCAPEYKLVTHPLSFLAPLANGFPGIGPRPFPPACVPDTAKKRLIGALAKAMEKNLAQHRGDILCQNLSLDQGEVEKYGVDEEVLRERFSGQKNAKLGRKIFDELFSAAIKDLVEHEDLVVFIDVENDKTSYAATRTELTLACRAKLEATDLLHRWKSQLGSTAAVLLAIVYIRSEVNRRKQEKYRAEELVQVALKRLQDQEQLHYIDPVTNPQPFIPRDQLRDLVMPHTGSTASRLRLWARVLDMVERNANVAVRDQELKGEIWKTWEWAGVGERHVTWEQ</sequence>
<keyword evidence="2" id="KW-0597">Phosphoprotein</keyword>
<comment type="subcellular location">
    <subcellularLocation>
        <location evidence="1">Nucleus inner membrane</location>
    </subcellularLocation>
</comment>
<evidence type="ECO:0000256" key="7">
    <source>
        <dbReference type="SAM" id="MobiDB-lite"/>
    </source>
</evidence>
<dbReference type="OrthoDB" id="5376590at2759"/>
<evidence type="ECO:0000259" key="8">
    <source>
        <dbReference type="Pfam" id="PF09402"/>
    </source>
</evidence>
<dbReference type="GO" id="GO:0005637">
    <property type="term" value="C:nuclear inner membrane"/>
    <property type="evidence" value="ECO:0007669"/>
    <property type="project" value="UniProtKB-SubCell"/>
</dbReference>
<protein>
    <submittedName>
        <fullName evidence="10">Uncharacterized protein</fullName>
    </submittedName>
</protein>
<dbReference type="InterPro" id="IPR041885">
    <property type="entry name" value="MAN1_winged_helix_dom"/>
</dbReference>
<organism evidence="10 11">
    <name type="scientific">Cryptococcus neoformans Tu259-1</name>
    <dbReference type="NCBI Taxonomy" id="1230072"/>
    <lineage>
        <taxon>Eukaryota</taxon>
        <taxon>Fungi</taxon>
        <taxon>Dikarya</taxon>
        <taxon>Basidiomycota</taxon>
        <taxon>Agaricomycotina</taxon>
        <taxon>Tremellomycetes</taxon>
        <taxon>Tremellales</taxon>
        <taxon>Cryptococcaceae</taxon>
        <taxon>Cryptococcus</taxon>
        <taxon>Cryptococcus neoformans species complex</taxon>
    </lineage>
</organism>
<feature type="region of interest" description="Disordered" evidence="7">
    <location>
        <begin position="70"/>
        <end position="335"/>
    </location>
</feature>
<evidence type="ECO:0000256" key="3">
    <source>
        <dbReference type="ARBA" id="ARBA00022692"/>
    </source>
</evidence>
<dbReference type="Proteomes" id="UP000199727">
    <property type="component" value="Unassembled WGS sequence"/>
</dbReference>
<evidence type="ECO:0000313" key="10">
    <source>
        <dbReference type="EMBL" id="OXG22421.1"/>
    </source>
</evidence>
<dbReference type="Pfam" id="PF09402">
    <property type="entry name" value="MSC"/>
    <property type="match status" value="1"/>
</dbReference>
<evidence type="ECO:0000256" key="1">
    <source>
        <dbReference type="ARBA" id="ARBA00004540"/>
    </source>
</evidence>
<dbReference type="GO" id="GO:0005783">
    <property type="term" value="C:endoplasmic reticulum"/>
    <property type="evidence" value="ECO:0007669"/>
    <property type="project" value="TreeGrafter"/>
</dbReference>
<evidence type="ECO:0000313" key="11">
    <source>
        <dbReference type="Proteomes" id="UP000199727"/>
    </source>
</evidence>